<comment type="similarity">
    <text evidence="5">Belongs to the 4-toluene sulfonate uptake permease (TSUP) (TC 2.A.102) family.</text>
</comment>
<keyword evidence="2 5" id="KW-0812">Transmembrane</keyword>
<accession>A0A4Q0ME48</accession>
<evidence type="ECO:0000313" key="6">
    <source>
        <dbReference type="EMBL" id="RXF71697.1"/>
    </source>
</evidence>
<protein>
    <recommendedName>
        <fullName evidence="5">Probable membrane transporter protein</fullName>
    </recommendedName>
</protein>
<feature type="transmembrane region" description="Helical" evidence="5">
    <location>
        <begin position="395"/>
        <end position="413"/>
    </location>
</feature>
<dbReference type="AlphaFoldDB" id="A0A4Q0ME48"/>
<organism evidence="6 7">
    <name type="scientific">Arcticibacter tournemirensis</name>
    <dbReference type="NCBI Taxonomy" id="699437"/>
    <lineage>
        <taxon>Bacteria</taxon>
        <taxon>Pseudomonadati</taxon>
        <taxon>Bacteroidota</taxon>
        <taxon>Sphingobacteriia</taxon>
        <taxon>Sphingobacteriales</taxon>
        <taxon>Sphingobacteriaceae</taxon>
        <taxon>Arcticibacter</taxon>
    </lineage>
</organism>
<proteinExistence type="inferred from homology"/>
<evidence type="ECO:0000256" key="5">
    <source>
        <dbReference type="RuleBase" id="RU363041"/>
    </source>
</evidence>
<dbReference type="GO" id="GO:0005886">
    <property type="term" value="C:plasma membrane"/>
    <property type="evidence" value="ECO:0007669"/>
    <property type="project" value="UniProtKB-SubCell"/>
</dbReference>
<feature type="transmembrane region" description="Helical" evidence="5">
    <location>
        <begin position="369"/>
        <end position="389"/>
    </location>
</feature>
<gene>
    <name evidence="6" type="ORF">EKH83_03140</name>
</gene>
<feature type="transmembrane region" description="Helical" evidence="5">
    <location>
        <begin position="303"/>
        <end position="326"/>
    </location>
</feature>
<dbReference type="EMBL" id="RXOC01000002">
    <property type="protein sequence ID" value="RXF71697.1"/>
    <property type="molecule type" value="Genomic_DNA"/>
</dbReference>
<dbReference type="InterPro" id="IPR051598">
    <property type="entry name" value="TSUP/Inactive_protease-like"/>
</dbReference>
<evidence type="ECO:0000256" key="2">
    <source>
        <dbReference type="ARBA" id="ARBA00022692"/>
    </source>
</evidence>
<comment type="caution">
    <text evidence="6">The sequence shown here is derived from an EMBL/GenBank/DDBJ whole genome shotgun (WGS) entry which is preliminary data.</text>
</comment>
<keyword evidence="3 5" id="KW-1133">Transmembrane helix</keyword>
<feature type="transmembrane region" description="Helical" evidence="5">
    <location>
        <begin position="338"/>
        <end position="362"/>
    </location>
</feature>
<dbReference type="PANTHER" id="PTHR43701:SF12">
    <property type="entry name" value="MEMBRANE TRANSPORTER PROTEIN YTNM-RELATED"/>
    <property type="match status" value="1"/>
</dbReference>
<comment type="subcellular location">
    <subcellularLocation>
        <location evidence="5">Cell membrane</location>
        <topology evidence="5">Multi-pass membrane protein</topology>
    </subcellularLocation>
    <subcellularLocation>
        <location evidence="1">Membrane</location>
        <topology evidence="1">Multi-pass membrane protein</topology>
    </subcellularLocation>
</comment>
<keyword evidence="4 5" id="KW-0472">Membrane</keyword>
<reference evidence="6 7" key="1">
    <citation type="submission" date="2018-12" db="EMBL/GenBank/DDBJ databases">
        <title>The Draft Genome Sequence of the Soil Bacterium Pedobacter tournemirensis R1.</title>
        <authorList>
            <person name="He J."/>
        </authorList>
    </citation>
    <scope>NUCLEOTIDE SEQUENCE [LARGE SCALE GENOMIC DNA]</scope>
    <source>
        <strain evidence="6 7">R1</strain>
    </source>
</reference>
<name>A0A4Q0ME48_9SPHI</name>
<dbReference type="PANTHER" id="PTHR43701">
    <property type="entry name" value="MEMBRANE TRANSPORTER PROTEIN MJ0441-RELATED"/>
    <property type="match status" value="1"/>
</dbReference>
<dbReference type="InterPro" id="IPR002781">
    <property type="entry name" value="TM_pro_TauE-like"/>
</dbReference>
<evidence type="ECO:0000313" key="7">
    <source>
        <dbReference type="Proteomes" id="UP000290848"/>
    </source>
</evidence>
<feature type="transmembrane region" description="Helical" evidence="5">
    <location>
        <begin position="270"/>
        <end position="291"/>
    </location>
</feature>
<feature type="transmembrane region" description="Helical" evidence="5">
    <location>
        <begin position="134"/>
        <end position="153"/>
    </location>
</feature>
<dbReference type="Proteomes" id="UP000290848">
    <property type="component" value="Unassembled WGS sequence"/>
</dbReference>
<evidence type="ECO:0000256" key="3">
    <source>
        <dbReference type="ARBA" id="ARBA00022989"/>
    </source>
</evidence>
<evidence type="ECO:0000256" key="4">
    <source>
        <dbReference type="ARBA" id="ARBA00023136"/>
    </source>
</evidence>
<dbReference type="RefSeq" id="WP_128767944.1">
    <property type="nucleotide sequence ID" value="NZ_RXOC01000002.1"/>
</dbReference>
<evidence type="ECO:0000256" key="1">
    <source>
        <dbReference type="ARBA" id="ARBA00004141"/>
    </source>
</evidence>
<sequence length="420" mass="44790">MSEIHLNGEIRGDQGFKILVVGKCAEAAKAILSLRKNREVRADILHQQGDGSVPGFDERLNGVDALKEDLTPELIGRYDLILIKSPGTAFTRDIIRLAKEKDVWVSVVGEDAIAPKAQSIISGERYWRKVAKRCLFALAFVLTGHVISSYYPLHDLLSAGKSLGESLNLDAAFGWMLLAGFLAQIVDGALGMGYGVISTTMLLSTGLNPAAISGSIHTAEMFSSGASGFSHYRFGNINKKLFKTLLLPGVLGAVGGALLLSYLGEEYGNWLRPVLSLYTLLLGTRILINAFKKKNESRKVKHAGWLAGAGGFLDSFGGGGWGPLVTSTLIAKGKTPRYIIGTVSLTEFFVTLGSALTFFVILGTSHIETIAGLIIGGLIAAPIAARLTGKLNTKSMFIGVGVLVIATSLRTIIKTISNLL</sequence>
<keyword evidence="5" id="KW-1003">Cell membrane</keyword>
<feature type="transmembrane region" description="Helical" evidence="5">
    <location>
        <begin position="173"/>
        <end position="197"/>
    </location>
</feature>
<feature type="transmembrane region" description="Helical" evidence="5">
    <location>
        <begin position="245"/>
        <end position="264"/>
    </location>
</feature>
<dbReference type="Pfam" id="PF01925">
    <property type="entry name" value="TauE"/>
    <property type="match status" value="1"/>
</dbReference>